<proteinExistence type="inferred from homology"/>
<sequence>MLHSVPRRCSICPKSAVGINYGALSCDPCKMFYRRTVVLDLVYRCTREKKCFENLKENSRRPHCKFCRFHKCIEVGMFIKPSTLMSPKLWEKNTVSTALKQLHYLNTKRTTLQMSKCSYGNPKLEDMVRRENTALVSQDPNQPLKENDWRFIDIITTIEFLLNLDFMEELDITDQMVLLRAFASKAILLFTAFSSMMKDYGQLVTPGGHEIVSEALIEKLEITQEMANSIKSRMIGGLSELSVTEDELLLIIVIFFLDPVITVPQPLSSMAVTYVASKRQMYSQFLLEHCQMMQQDGWQKRLPELYVLCHTLNRNMREIDKLNILAKLKYPTSICKKLYDDITMHRC</sequence>
<keyword evidence="10" id="KW-0539">Nucleus</keyword>
<dbReference type="Gene3D" id="3.30.50.10">
    <property type="entry name" value="Erythroid Transcription Factor GATA-1, subunit A"/>
    <property type="match status" value="1"/>
</dbReference>
<dbReference type="Proteomes" id="UP000827892">
    <property type="component" value="Chromosome X"/>
</dbReference>
<dbReference type="PROSITE" id="PS51257">
    <property type="entry name" value="PROKAR_LIPOPROTEIN"/>
    <property type="match status" value="1"/>
</dbReference>
<dbReference type="CDD" id="cd06960">
    <property type="entry name" value="NR_DBD_HNF4A"/>
    <property type="match status" value="1"/>
</dbReference>
<evidence type="ECO:0000256" key="3">
    <source>
        <dbReference type="ARBA" id="ARBA00022723"/>
    </source>
</evidence>
<evidence type="ECO:0000256" key="10">
    <source>
        <dbReference type="ARBA" id="ARBA00023242"/>
    </source>
</evidence>
<dbReference type="SMART" id="SM00399">
    <property type="entry name" value="ZnF_C4"/>
    <property type="match status" value="1"/>
</dbReference>
<evidence type="ECO:0000256" key="8">
    <source>
        <dbReference type="ARBA" id="ARBA00023163"/>
    </source>
</evidence>
<gene>
    <name evidence="13" type="ORF">L3Y34_010404</name>
</gene>
<keyword evidence="7" id="KW-0238">DNA-binding</keyword>
<keyword evidence="3" id="KW-0479">Metal-binding</keyword>
<organism evidence="13 14">
    <name type="scientific">Caenorhabditis briggsae</name>
    <dbReference type="NCBI Taxonomy" id="6238"/>
    <lineage>
        <taxon>Eukaryota</taxon>
        <taxon>Metazoa</taxon>
        <taxon>Ecdysozoa</taxon>
        <taxon>Nematoda</taxon>
        <taxon>Chromadorea</taxon>
        <taxon>Rhabditida</taxon>
        <taxon>Rhabditina</taxon>
        <taxon>Rhabditomorpha</taxon>
        <taxon>Rhabditoidea</taxon>
        <taxon>Rhabditidae</taxon>
        <taxon>Peloderinae</taxon>
        <taxon>Caenorhabditis</taxon>
    </lineage>
</organism>
<evidence type="ECO:0000313" key="14">
    <source>
        <dbReference type="Proteomes" id="UP000827892"/>
    </source>
</evidence>
<dbReference type="SMART" id="SM00430">
    <property type="entry name" value="HOLI"/>
    <property type="match status" value="1"/>
</dbReference>
<keyword evidence="4" id="KW-0863">Zinc-finger</keyword>
<dbReference type="Gene3D" id="1.10.565.10">
    <property type="entry name" value="Retinoid X Receptor"/>
    <property type="match status" value="1"/>
</dbReference>
<evidence type="ECO:0000259" key="11">
    <source>
        <dbReference type="PROSITE" id="PS51030"/>
    </source>
</evidence>
<dbReference type="PROSITE" id="PS51843">
    <property type="entry name" value="NR_LBD"/>
    <property type="match status" value="1"/>
</dbReference>
<dbReference type="GO" id="GO:0000978">
    <property type="term" value="F:RNA polymerase II cis-regulatory region sequence-specific DNA binding"/>
    <property type="evidence" value="ECO:0007669"/>
    <property type="project" value="InterPro"/>
</dbReference>
<keyword evidence="8" id="KW-0804">Transcription</keyword>
<name>A0AAE8ZNE7_CAEBR</name>
<dbReference type="EMBL" id="CP090896">
    <property type="protein sequence ID" value="ULT79801.1"/>
    <property type="molecule type" value="Genomic_DNA"/>
</dbReference>
<dbReference type="Pfam" id="PF00105">
    <property type="entry name" value="zf-C4"/>
    <property type="match status" value="1"/>
</dbReference>
<dbReference type="PANTHER" id="PTHR45886:SF10">
    <property type="entry name" value="NUCLEAR HORMONE RECEPTOR FAMILY"/>
    <property type="match status" value="1"/>
</dbReference>
<evidence type="ECO:0000256" key="4">
    <source>
        <dbReference type="ARBA" id="ARBA00022771"/>
    </source>
</evidence>
<dbReference type="GO" id="GO:0003700">
    <property type="term" value="F:DNA-binding transcription factor activity"/>
    <property type="evidence" value="ECO:0007669"/>
    <property type="project" value="InterPro"/>
</dbReference>
<dbReference type="InterPro" id="IPR013088">
    <property type="entry name" value="Znf_NHR/GATA"/>
</dbReference>
<dbReference type="PANTHER" id="PTHR45886">
    <property type="entry name" value="NUCLEAR HORMONE RECEPTOR FAMILY-RELATED-RELATED"/>
    <property type="match status" value="1"/>
</dbReference>
<evidence type="ECO:0000259" key="12">
    <source>
        <dbReference type="PROSITE" id="PS51843"/>
    </source>
</evidence>
<evidence type="ECO:0000256" key="7">
    <source>
        <dbReference type="ARBA" id="ARBA00023125"/>
    </source>
</evidence>
<dbReference type="GO" id="GO:0008270">
    <property type="term" value="F:zinc ion binding"/>
    <property type="evidence" value="ECO:0007669"/>
    <property type="project" value="UniProtKB-KW"/>
</dbReference>
<dbReference type="InterPro" id="IPR001628">
    <property type="entry name" value="Znf_hrmn_rcpt"/>
</dbReference>
<evidence type="ECO:0000313" key="13">
    <source>
        <dbReference type="EMBL" id="ULT79801.1"/>
    </source>
</evidence>
<keyword evidence="6" id="KW-0805">Transcription regulation</keyword>
<dbReference type="SUPFAM" id="SSF57716">
    <property type="entry name" value="Glucocorticoid receptor-like (DNA-binding domain)"/>
    <property type="match status" value="1"/>
</dbReference>
<evidence type="ECO:0000256" key="2">
    <source>
        <dbReference type="ARBA" id="ARBA00005993"/>
    </source>
</evidence>
<evidence type="ECO:0000256" key="1">
    <source>
        <dbReference type="ARBA" id="ARBA00004123"/>
    </source>
</evidence>
<dbReference type="PRINTS" id="PR00047">
    <property type="entry name" value="STROIDFINGER"/>
</dbReference>
<dbReference type="GO" id="GO:0005634">
    <property type="term" value="C:nucleus"/>
    <property type="evidence" value="ECO:0007669"/>
    <property type="project" value="UniProtKB-SubCell"/>
</dbReference>
<dbReference type="SUPFAM" id="SSF48508">
    <property type="entry name" value="Nuclear receptor ligand-binding domain"/>
    <property type="match status" value="1"/>
</dbReference>
<keyword evidence="5" id="KW-0862">Zinc</keyword>
<reference evidence="13 14" key="1">
    <citation type="submission" date="2022-05" db="EMBL/GenBank/DDBJ databases">
        <title>Chromosome-level reference genomes for two strains of Caenorhabditis briggsae: an improved platform for comparative genomics.</title>
        <authorList>
            <person name="Stevens L."/>
            <person name="Andersen E.C."/>
        </authorList>
    </citation>
    <scope>NUCLEOTIDE SEQUENCE [LARGE SCALE GENOMIC DNA]</scope>
    <source>
        <strain evidence="13">QX1410_ONT</strain>
        <tissue evidence="13">Whole-organism</tissue>
    </source>
</reference>
<evidence type="ECO:0000256" key="9">
    <source>
        <dbReference type="ARBA" id="ARBA00023170"/>
    </source>
</evidence>
<feature type="domain" description="NR LBD" evidence="12">
    <location>
        <begin position="119"/>
        <end position="345"/>
    </location>
</feature>
<dbReference type="InterPro" id="IPR035500">
    <property type="entry name" value="NHR-like_dom_sf"/>
</dbReference>
<keyword evidence="9" id="KW-0675">Receptor</keyword>
<evidence type="ECO:0000256" key="5">
    <source>
        <dbReference type="ARBA" id="ARBA00022833"/>
    </source>
</evidence>
<dbReference type="AlphaFoldDB" id="A0AAE8ZNE7"/>
<accession>A0AAE8ZNE7</accession>
<feature type="domain" description="Nuclear receptor" evidence="11">
    <location>
        <begin position="6"/>
        <end position="84"/>
    </location>
</feature>
<dbReference type="OMA" id="HICQKAN"/>
<dbReference type="InterPro" id="IPR000536">
    <property type="entry name" value="Nucl_hrmn_rcpt_lig-bd"/>
</dbReference>
<protein>
    <submittedName>
        <fullName evidence="13">Uncharacterized protein</fullName>
    </submittedName>
</protein>
<evidence type="ECO:0000256" key="6">
    <source>
        <dbReference type="ARBA" id="ARBA00023015"/>
    </source>
</evidence>
<dbReference type="PROSITE" id="PS51030">
    <property type="entry name" value="NUCLEAR_REC_DBD_2"/>
    <property type="match status" value="1"/>
</dbReference>
<dbReference type="InterPro" id="IPR049636">
    <property type="entry name" value="HNF4-like_DBD"/>
</dbReference>
<comment type="subcellular location">
    <subcellularLocation>
        <location evidence="1">Nucleus</location>
    </subcellularLocation>
</comment>
<dbReference type="Pfam" id="PF00104">
    <property type="entry name" value="Hormone_recep"/>
    <property type="match status" value="1"/>
</dbReference>
<comment type="similarity">
    <text evidence="2">Belongs to the nuclear hormone receptor family.</text>
</comment>